<feature type="non-terminal residue" evidence="1">
    <location>
        <position position="1"/>
    </location>
</feature>
<keyword evidence="2" id="KW-1185">Reference proteome</keyword>
<dbReference type="Proteomes" id="UP000321570">
    <property type="component" value="Unassembled WGS sequence"/>
</dbReference>
<organism evidence="1 2">
    <name type="scientific">Hymenolepis diminuta</name>
    <name type="common">Rat tapeworm</name>
    <dbReference type="NCBI Taxonomy" id="6216"/>
    <lineage>
        <taxon>Eukaryota</taxon>
        <taxon>Metazoa</taxon>
        <taxon>Spiralia</taxon>
        <taxon>Lophotrochozoa</taxon>
        <taxon>Platyhelminthes</taxon>
        <taxon>Cestoda</taxon>
        <taxon>Eucestoda</taxon>
        <taxon>Cyclophyllidea</taxon>
        <taxon>Hymenolepididae</taxon>
        <taxon>Hymenolepis</taxon>
    </lineage>
</organism>
<gene>
    <name evidence="1" type="ORF">WMSIL1_LOCUS2792</name>
</gene>
<feature type="non-terminal residue" evidence="1">
    <location>
        <position position="198"/>
    </location>
</feature>
<dbReference type="EMBL" id="CABIJS010000077">
    <property type="protein sequence ID" value="VUZ42070.1"/>
    <property type="molecule type" value="Genomic_DNA"/>
</dbReference>
<accession>A0A564Y4A8</accession>
<protein>
    <submittedName>
        <fullName evidence="1">Uncharacterized protein</fullName>
    </submittedName>
</protein>
<reference evidence="1 2" key="1">
    <citation type="submission" date="2019-07" db="EMBL/GenBank/DDBJ databases">
        <authorList>
            <person name="Jastrzebski P J."/>
            <person name="Paukszto L."/>
            <person name="Jastrzebski P J."/>
        </authorList>
    </citation>
    <scope>NUCLEOTIDE SEQUENCE [LARGE SCALE GENOMIC DNA]</scope>
    <source>
        <strain evidence="1 2">WMS-il1</strain>
    </source>
</reference>
<name>A0A564Y4A8_HYMDI</name>
<dbReference type="AlphaFoldDB" id="A0A564Y4A8"/>
<sequence length="198" mass="22349">ASESLARLLALRSGLPKHPEKSEVVDELGGRQGVEKLLGSLDDLLVNCADAFEPLGDLYSTFQKLKERVEEIHVTYNEGAASDSIIFRSRQFIRKLKASRDRIANLTSICIQQWNRFTETCSSLSTPPSQCLNRLLDANSDYFPFETTCDIPNIFTVFKSRLEDLANRLDQRIPNSCIAITKHVIDQQEILKTAAQEF</sequence>
<proteinExistence type="predicted"/>
<evidence type="ECO:0000313" key="2">
    <source>
        <dbReference type="Proteomes" id="UP000321570"/>
    </source>
</evidence>
<evidence type="ECO:0000313" key="1">
    <source>
        <dbReference type="EMBL" id="VUZ42070.1"/>
    </source>
</evidence>